<dbReference type="InterPro" id="IPR007122">
    <property type="entry name" value="Villin/Gelsolin"/>
</dbReference>
<comment type="caution">
    <text evidence="3">The sequence shown here is derived from an EMBL/GenBank/DDBJ whole genome shotgun (WGS) entry which is preliminary data.</text>
</comment>
<dbReference type="Gene3D" id="3.40.20.10">
    <property type="entry name" value="Severin"/>
    <property type="match status" value="3"/>
</dbReference>
<dbReference type="GO" id="GO:0008154">
    <property type="term" value="P:actin polymerization or depolymerization"/>
    <property type="evidence" value="ECO:0007669"/>
    <property type="project" value="TreeGrafter"/>
</dbReference>
<evidence type="ECO:0000259" key="2">
    <source>
        <dbReference type="Pfam" id="PF00626"/>
    </source>
</evidence>
<dbReference type="SMART" id="SM00262">
    <property type="entry name" value="GEL"/>
    <property type="match status" value="2"/>
</dbReference>
<feature type="domain" description="Gelsolin-like" evidence="2">
    <location>
        <begin position="101"/>
        <end position="170"/>
    </location>
</feature>
<dbReference type="InterPro" id="IPR007123">
    <property type="entry name" value="Gelsolin-like_dom"/>
</dbReference>
<dbReference type="Proteomes" id="UP000247409">
    <property type="component" value="Unassembled WGS sequence"/>
</dbReference>
<keyword evidence="4" id="KW-1185">Reference proteome</keyword>
<dbReference type="OrthoDB" id="6375767at2759"/>
<dbReference type="PRINTS" id="PR00597">
    <property type="entry name" value="GELSOLIN"/>
</dbReference>
<dbReference type="GO" id="GO:0015629">
    <property type="term" value="C:actin cytoskeleton"/>
    <property type="evidence" value="ECO:0007669"/>
    <property type="project" value="TreeGrafter"/>
</dbReference>
<dbReference type="EMBL" id="NBIV01000070">
    <property type="protein sequence ID" value="PXF45100.1"/>
    <property type="molecule type" value="Genomic_DNA"/>
</dbReference>
<dbReference type="Pfam" id="PF00626">
    <property type="entry name" value="Gelsolin"/>
    <property type="match status" value="2"/>
</dbReference>
<dbReference type="GO" id="GO:0051016">
    <property type="term" value="P:barbed-end actin filament capping"/>
    <property type="evidence" value="ECO:0007669"/>
    <property type="project" value="TreeGrafter"/>
</dbReference>
<dbReference type="GO" id="GO:0005737">
    <property type="term" value="C:cytoplasm"/>
    <property type="evidence" value="ECO:0007669"/>
    <property type="project" value="TreeGrafter"/>
</dbReference>
<name>A0A2V3IVD3_9FLOR</name>
<dbReference type="GO" id="GO:0051014">
    <property type="term" value="P:actin filament severing"/>
    <property type="evidence" value="ECO:0007669"/>
    <property type="project" value="TreeGrafter"/>
</dbReference>
<sequence>MFRKALNLYSKLAGNDEGESSTRSVNPSKVLSSMSAAVDGDNKWKLTNIGGIGSDEDKNLREQAAESETQFEGAGQSPGIEIWRIEKFTPQKQDALADNLSLYSGDAYIILKTTELESGEYEWHLHYWIGKDSTKDESGSAAYFTVNIDDLLNQKPVQHRELQYSETKRFHSYFRSVTYLDGGMDSGFKSVEPEVYKPRLLRMTGIGQTIRVLQVPLEASSLNNGDVFILDNGLTVYQFNAPNANHNERRRAMEIVQQDIRVQRDGQPELIILDGEEIFECDEFWALLDEKLSELPDAESLGDDDGTDDVDFTAPKKLFRISDESGSLILSLEKEDDTLSESDIDNDDIWAIACDGKCFIYIGERTNKDEKFYVWNSCSSILLAAGLEEDAPTTFVSKQSDVSVWNQLFNN</sequence>
<reference evidence="3 4" key="1">
    <citation type="journal article" date="2018" name="Mol. Biol. Evol.">
        <title>Analysis of the draft genome of the red seaweed Gracilariopsis chorda provides insights into genome size evolution in Rhodophyta.</title>
        <authorList>
            <person name="Lee J."/>
            <person name="Yang E.C."/>
            <person name="Graf L."/>
            <person name="Yang J.H."/>
            <person name="Qiu H."/>
            <person name="Zel Zion U."/>
            <person name="Chan C.X."/>
            <person name="Stephens T.G."/>
            <person name="Weber A.P.M."/>
            <person name="Boo G.H."/>
            <person name="Boo S.M."/>
            <person name="Kim K.M."/>
            <person name="Shin Y."/>
            <person name="Jung M."/>
            <person name="Lee S.J."/>
            <person name="Yim H.S."/>
            <person name="Lee J.H."/>
            <person name="Bhattacharya D."/>
            <person name="Yoon H.S."/>
        </authorList>
    </citation>
    <scope>NUCLEOTIDE SEQUENCE [LARGE SCALE GENOMIC DNA]</scope>
    <source>
        <strain evidence="3 4">SKKU-2015</strain>
        <tissue evidence="3">Whole body</tissue>
    </source>
</reference>
<protein>
    <submittedName>
        <fullName evidence="3">Severin</fullName>
    </submittedName>
</protein>
<proteinExistence type="predicted"/>
<organism evidence="3 4">
    <name type="scientific">Gracilariopsis chorda</name>
    <dbReference type="NCBI Taxonomy" id="448386"/>
    <lineage>
        <taxon>Eukaryota</taxon>
        <taxon>Rhodophyta</taxon>
        <taxon>Florideophyceae</taxon>
        <taxon>Rhodymeniophycidae</taxon>
        <taxon>Gracilariales</taxon>
        <taxon>Gracilariaceae</taxon>
        <taxon>Gracilariopsis</taxon>
    </lineage>
</organism>
<dbReference type="PANTHER" id="PTHR11977:SF51">
    <property type="entry name" value="PROTEIN FLIGHTLESS-1 HOMOLOG"/>
    <property type="match status" value="1"/>
</dbReference>
<evidence type="ECO:0000313" key="4">
    <source>
        <dbReference type="Proteomes" id="UP000247409"/>
    </source>
</evidence>
<dbReference type="GO" id="GO:0005546">
    <property type="term" value="F:phosphatidylinositol-4,5-bisphosphate binding"/>
    <property type="evidence" value="ECO:0007669"/>
    <property type="project" value="TreeGrafter"/>
</dbReference>
<dbReference type="AlphaFoldDB" id="A0A2V3IVD3"/>
<dbReference type="SUPFAM" id="SSF55753">
    <property type="entry name" value="Actin depolymerizing proteins"/>
    <property type="match status" value="3"/>
</dbReference>
<dbReference type="PANTHER" id="PTHR11977">
    <property type="entry name" value="VILLIN"/>
    <property type="match status" value="1"/>
</dbReference>
<accession>A0A2V3IVD3</accession>
<gene>
    <name evidence="3" type="ORF">BWQ96_05139</name>
</gene>
<dbReference type="InterPro" id="IPR029006">
    <property type="entry name" value="ADF-H/Gelsolin-like_dom_sf"/>
</dbReference>
<keyword evidence="1" id="KW-0677">Repeat</keyword>
<dbReference type="GO" id="GO:0051015">
    <property type="term" value="F:actin filament binding"/>
    <property type="evidence" value="ECO:0007669"/>
    <property type="project" value="InterPro"/>
</dbReference>
<evidence type="ECO:0000256" key="1">
    <source>
        <dbReference type="ARBA" id="ARBA00022737"/>
    </source>
</evidence>
<dbReference type="STRING" id="448386.A0A2V3IVD3"/>
<dbReference type="CDD" id="cd11290">
    <property type="entry name" value="gelsolin_S1_like"/>
    <property type="match status" value="1"/>
</dbReference>
<evidence type="ECO:0000313" key="3">
    <source>
        <dbReference type="EMBL" id="PXF45100.1"/>
    </source>
</evidence>
<feature type="domain" description="Gelsolin-like" evidence="2">
    <location>
        <begin position="210"/>
        <end position="277"/>
    </location>
</feature>